<dbReference type="InterPro" id="IPR009078">
    <property type="entry name" value="Ferritin-like_SF"/>
</dbReference>
<dbReference type="InterPro" id="IPR009040">
    <property type="entry name" value="Ferritin-like_diiron"/>
</dbReference>
<evidence type="ECO:0000256" key="9">
    <source>
        <dbReference type="RuleBase" id="RU361145"/>
    </source>
</evidence>
<dbReference type="GO" id="GO:0004322">
    <property type="term" value="F:ferroxidase activity"/>
    <property type="evidence" value="ECO:0007669"/>
    <property type="project" value="TreeGrafter"/>
</dbReference>
<evidence type="ECO:0000256" key="3">
    <source>
        <dbReference type="ARBA" id="ARBA00022434"/>
    </source>
</evidence>
<evidence type="ECO:0000256" key="2">
    <source>
        <dbReference type="ARBA" id="ARBA00006950"/>
    </source>
</evidence>
<dbReference type="Gene3D" id="1.20.1260.10">
    <property type="match status" value="1"/>
</dbReference>
<keyword evidence="5" id="KW-0560">Oxidoreductase</keyword>
<dbReference type="InterPro" id="IPR008331">
    <property type="entry name" value="Ferritin_DPS_dom"/>
</dbReference>
<evidence type="ECO:0000256" key="4">
    <source>
        <dbReference type="ARBA" id="ARBA00022723"/>
    </source>
</evidence>
<dbReference type="GO" id="GO:0042802">
    <property type="term" value="F:identical protein binding"/>
    <property type="evidence" value="ECO:0007669"/>
    <property type="project" value="UniProtKB-ARBA"/>
</dbReference>
<dbReference type="EMBL" id="CP018335">
    <property type="protein sequence ID" value="APM37466.1"/>
    <property type="molecule type" value="Genomic_DNA"/>
</dbReference>
<organism evidence="11 12">
    <name type="scientific">Clostridium kluyveri</name>
    <dbReference type="NCBI Taxonomy" id="1534"/>
    <lineage>
        <taxon>Bacteria</taxon>
        <taxon>Bacillati</taxon>
        <taxon>Bacillota</taxon>
        <taxon>Clostridia</taxon>
        <taxon>Eubacteriales</taxon>
        <taxon>Clostridiaceae</taxon>
        <taxon>Clostridium</taxon>
    </lineage>
</organism>
<dbReference type="Pfam" id="PF00210">
    <property type="entry name" value="Ferritin"/>
    <property type="match status" value="1"/>
</dbReference>
<dbReference type="GO" id="GO:0008199">
    <property type="term" value="F:ferric iron binding"/>
    <property type="evidence" value="ECO:0007669"/>
    <property type="project" value="InterPro"/>
</dbReference>
<feature type="binding site" evidence="8">
    <location>
        <position position="127"/>
    </location>
    <ligand>
        <name>Fe cation</name>
        <dbReference type="ChEBI" id="CHEBI:24875"/>
        <label>1</label>
    </ligand>
</feature>
<evidence type="ECO:0000256" key="5">
    <source>
        <dbReference type="ARBA" id="ARBA00023002"/>
    </source>
</evidence>
<dbReference type="InterPro" id="IPR041719">
    <property type="entry name" value="Ferritin_prok"/>
</dbReference>
<evidence type="ECO:0000256" key="7">
    <source>
        <dbReference type="ARBA" id="ARBA00048035"/>
    </source>
</evidence>
<comment type="function">
    <text evidence="1 9">Iron-storage protein.</text>
</comment>
<feature type="binding site" evidence="8">
    <location>
        <position position="17"/>
    </location>
    <ligand>
        <name>Fe cation</name>
        <dbReference type="ChEBI" id="CHEBI:24875"/>
        <label>1</label>
    </ligand>
</feature>
<comment type="subcellular location">
    <subcellularLocation>
        <location evidence="9">Cytoplasm</location>
    </subcellularLocation>
</comment>
<keyword evidence="4 8" id="KW-0479">Metal-binding</keyword>
<dbReference type="EC" id="1.16.3.2" evidence="9"/>
<keyword evidence="3 9" id="KW-0409">Iron storage</keyword>
<accession>A0A1L5F391</accession>
<comment type="catalytic activity">
    <reaction evidence="7 9">
        <text>4 Fe(2+) + O2 + 6 H2O = 4 iron(III) oxide-hydroxide + 12 H(+)</text>
        <dbReference type="Rhea" id="RHEA:11972"/>
        <dbReference type="ChEBI" id="CHEBI:15377"/>
        <dbReference type="ChEBI" id="CHEBI:15378"/>
        <dbReference type="ChEBI" id="CHEBI:15379"/>
        <dbReference type="ChEBI" id="CHEBI:29033"/>
        <dbReference type="ChEBI" id="CHEBI:78619"/>
        <dbReference type="EC" id="1.16.3.2"/>
    </reaction>
</comment>
<proteinExistence type="inferred from homology"/>
<dbReference type="InterPro" id="IPR012347">
    <property type="entry name" value="Ferritin-like"/>
</dbReference>
<dbReference type="GO" id="GO:0006879">
    <property type="term" value="P:intracellular iron ion homeostasis"/>
    <property type="evidence" value="ECO:0007669"/>
    <property type="project" value="UniProtKB-KW"/>
</dbReference>
<dbReference type="PANTHER" id="PTHR11431">
    <property type="entry name" value="FERRITIN"/>
    <property type="match status" value="1"/>
</dbReference>
<dbReference type="PROSITE" id="PS50905">
    <property type="entry name" value="FERRITIN_LIKE"/>
    <property type="match status" value="1"/>
</dbReference>
<dbReference type="Proteomes" id="UP000184604">
    <property type="component" value="Chromosome"/>
</dbReference>
<dbReference type="FunFam" id="1.20.1260.10:FF:000001">
    <property type="entry name" value="Non-heme ferritin"/>
    <property type="match status" value="1"/>
</dbReference>
<comment type="similarity">
    <text evidence="2 9">Belongs to the ferritin family. Prokaryotic subfamily.</text>
</comment>
<feature type="binding site" evidence="8">
    <location>
        <position position="53"/>
    </location>
    <ligand>
        <name>Fe cation</name>
        <dbReference type="ChEBI" id="CHEBI:24875"/>
        <label>1</label>
    </ligand>
</feature>
<keyword evidence="9" id="KW-0963">Cytoplasm</keyword>
<evidence type="ECO:0000256" key="8">
    <source>
        <dbReference type="PIRSR" id="PIRSR601519-1"/>
    </source>
</evidence>
<sequence length="169" mass="19491">MISERLVNFINDQINFEYYSANIYLAMQAYFASQGLNGFTNFFKVQIEEENFHATKLFNYLNQVGGRVIIKGFPDPENNYASPLEAFEAALAHEQKVTQRFNNLMEIAREDKDYASLGFLQWFIDEQVEEEDTFNNAIQTLKRIGDNPAALYLYDQELASRTFTPPAAV</sequence>
<dbReference type="RefSeq" id="WP_073537179.1">
    <property type="nucleotide sequence ID" value="NZ_CP018335.1"/>
</dbReference>
<protein>
    <recommendedName>
        <fullName evidence="9">Ferritin</fullName>
        <ecNumber evidence="9">1.16.3.2</ecNumber>
    </recommendedName>
</protein>
<dbReference type="GO" id="GO:0005829">
    <property type="term" value="C:cytosol"/>
    <property type="evidence" value="ECO:0007669"/>
    <property type="project" value="TreeGrafter"/>
</dbReference>
<evidence type="ECO:0000313" key="12">
    <source>
        <dbReference type="Proteomes" id="UP000184604"/>
    </source>
</evidence>
<name>A0A1L5F391_CLOKL</name>
<gene>
    <name evidence="11" type="ORF">BS101_01180</name>
</gene>
<evidence type="ECO:0000256" key="1">
    <source>
        <dbReference type="ARBA" id="ARBA00002485"/>
    </source>
</evidence>
<dbReference type="SUPFAM" id="SSF47240">
    <property type="entry name" value="Ferritin-like"/>
    <property type="match status" value="1"/>
</dbReference>
<dbReference type="AlphaFoldDB" id="A0A1L5F391"/>
<feature type="binding site" evidence="8">
    <location>
        <position position="50"/>
    </location>
    <ligand>
        <name>Fe cation</name>
        <dbReference type="ChEBI" id="CHEBI:24875"/>
        <label>1</label>
    </ligand>
</feature>
<dbReference type="GO" id="GO:0006826">
    <property type="term" value="P:iron ion transport"/>
    <property type="evidence" value="ECO:0007669"/>
    <property type="project" value="InterPro"/>
</dbReference>
<feature type="domain" description="Ferritin-like diiron" evidence="10">
    <location>
        <begin position="1"/>
        <end position="145"/>
    </location>
</feature>
<dbReference type="InterPro" id="IPR001519">
    <property type="entry name" value="Ferritin"/>
</dbReference>
<reference evidence="11 12" key="1">
    <citation type="submission" date="2016-12" db="EMBL/GenBank/DDBJ databases">
        <title>Complete genome sequence of Clostridium kluyveri JZZ isolated from the pit mud of a Chinese flavor liquor-making factory.</title>
        <authorList>
            <person name="Wang Y."/>
        </authorList>
    </citation>
    <scope>NUCLEOTIDE SEQUENCE [LARGE SCALE GENOMIC DNA]</scope>
    <source>
        <strain evidence="11 12">JZZ</strain>
    </source>
</reference>
<feature type="binding site" evidence="8">
    <location>
        <position position="94"/>
    </location>
    <ligand>
        <name>Fe cation</name>
        <dbReference type="ChEBI" id="CHEBI:24875"/>
        <label>1</label>
    </ligand>
</feature>
<evidence type="ECO:0000313" key="11">
    <source>
        <dbReference type="EMBL" id="APM37466.1"/>
    </source>
</evidence>
<dbReference type="CDD" id="cd01055">
    <property type="entry name" value="Nonheme_Ferritin"/>
    <property type="match status" value="1"/>
</dbReference>
<dbReference type="OrthoDB" id="9801481at2"/>
<keyword evidence="6 8" id="KW-0408">Iron</keyword>
<evidence type="ECO:0000259" key="10">
    <source>
        <dbReference type="PROSITE" id="PS50905"/>
    </source>
</evidence>
<evidence type="ECO:0000256" key="6">
    <source>
        <dbReference type="ARBA" id="ARBA00023004"/>
    </source>
</evidence>
<dbReference type="GO" id="GO:0008198">
    <property type="term" value="F:ferrous iron binding"/>
    <property type="evidence" value="ECO:0007669"/>
    <property type="project" value="TreeGrafter"/>
</dbReference>
<dbReference type="PANTHER" id="PTHR11431:SF127">
    <property type="entry name" value="BACTERIAL NON-HEME FERRITIN"/>
    <property type="match status" value="1"/>
</dbReference>